<proteinExistence type="predicted"/>
<gene>
    <name evidence="1" type="ORF">AXK60_22565</name>
</gene>
<dbReference type="EMBL" id="LSRF01000009">
    <property type="protein sequence ID" value="KXP13890.1"/>
    <property type="molecule type" value="Genomic_DNA"/>
</dbReference>
<name>A0A138ATX1_9ACTN</name>
<evidence type="ECO:0000313" key="1">
    <source>
        <dbReference type="EMBL" id="KXP13890.1"/>
    </source>
</evidence>
<dbReference type="STRING" id="239498.AXK60_22565"/>
<evidence type="ECO:0000313" key="2">
    <source>
        <dbReference type="Proteomes" id="UP000070258"/>
    </source>
</evidence>
<accession>A0A138ATX1</accession>
<comment type="caution">
    <text evidence="1">The sequence shown here is derived from an EMBL/GenBank/DDBJ whole genome shotgun (WGS) entry which is preliminary data.</text>
</comment>
<dbReference type="AlphaFoldDB" id="A0A138ATX1"/>
<dbReference type="RefSeq" id="WP_068570326.1">
    <property type="nucleotide sequence ID" value="NZ_LSRF01000009.1"/>
</dbReference>
<reference evidence="2" key="1">
    <citation type="submission" date="2016-02" db="EMBL/GenBank/DDBJ databases">
        <authorList>
            <person name="Wen L."/>
            <person name="He K."/>
            <person name="Yang H."/>
        </authorList>
    </citation>
    <scope>NUCLEOTIDE SEQUENCE [LARGE SCALE GENOMIC DNA]</scope>
    <source>
        <strain evidence="2">JCM 15929</strain>
    </source>
</reference>
<organism evidence="1 2">
    <name type="scientific">Tsukamurella pseudospumae</name>
    <dbReference type="NCBI Taxonomy" id="239498"/>
    <lineage>
        <taxon>Bacteria</taxon>
        <taxon>Bacillati</taxon>
        <taxon>Actinomycetota</taxon>
        <taxon>Actinomycetes</taxon>
        <taxon>Mycobacteriales</taxon>
        <taxon>Tsukamurellaceae</taxon>
        <taxon>Tsukamurella</taxon>
    </lineage>
</organism>
<sequence length="107" mass="11678">MTHIKVEIDGLTLGTVATVQQADAVRRTLAAAMGNLSSQVLVRLVNVAARGGYSLVDLTTPTVEIVEYMRRDLDRARMGMANDSRPTSMGVKGYVLWAEDQIEKQGQ</sequence>
<protein>
    <submittedName>
        <fullName evidence="1">Uncharacterized protein</fullName>
    </submittedName>
</protein>
<dbReference type="Proteomes" id="UP000070258">
    <property type="component" value="Unassembled WGS sequence"/>
</dbReference>